<dbReference type="AlphaFoldDB" id="A0A2P8DB60"/>
<evidence type="ECO:0000256" key="1">
    <source>
        <dbReference type="ARBA" id="ARBA00006484"/>
    </source>
</evidence>
<dbReference type="NCBIfam" id="NF009466">
    <property type="entry name" value="PRK12826.1-2"/>
    <property type="match status" value="1"/>
</dbReference>
<comment type="similarity">
    <text evidence="1">Belongs to the short-chain dehydrogenases/reductases (SDR) family.</text>
</comment>
<name>A0A2P8DB60_9BACT</name>
<dbReference type="EMBL" id="PYGD01000001">
    <property type="protein sequence ID" value="PSK94427.1"/>
    <property type="molecule type" value="Genomic_DNA"/>
</dbReference>
<comment type="caution">
    <text evidence="3">The sequence shown here is derived from an EMBL/GenBank/DDBJ whole genome shotgun (WGS) entry which is preliminary data.</text>
</comment>
<dbReference type="OrthoDB" id="9803333at2"/>
<keyword evidence="2" id="KW-0560">Oxidoreductase</keyword>
<dbReference type="InterPro" id="IPR036291">
    <property type="entry name" value="NAD(P)-bd_dom_sf"/>
</dbReference>
<dbReference type="RefSeq" id="WP_106521130.1">
    <property type="nucleotide sequence ID" value="NZ_PYGD01000001.1"/>
</dbReference>
<dbReference type="PRINTS" id="PR00080">
    <property type="entry name" value="SDRFAMILY"/>
</dbReference>
<dbReference type="PRINTS" id="PR00081">
    <property type="entry name" value="GDHRDH"/>
</dbReference>
<reference evidence="3 4" key="1">
    <citation type="submission" date="2018-03" db="EMBL/GenBank/DDBJ databases">
        <title>Genomic Encyclopedia of Type Strains, Phase III (KMG-III): the genomes of soil and plant-associated and newly described type strains.</title>
        <authorList>
            <person name="Whitman W."/>
        </authorList>
    </citation>
    <scope>NUCLEOTIDE SEQUENCE [LARGE SCALE GENOMIC DNA]</scope>
    <source>
        <strain evidence="3 4">CGMCC 1.12700</strain>
    </source>
</reference>
<evidence type="ECO:0000256" key="2">
    <source>
        <dbReference type="ARBA" id="ARBA00023002"/>
    </source>
</evidence>
<dbReference type="SUPFAM" id="SSF51735">
    <property type="entry name" value="NAD(P)-binding Rossmann-fold domains"/>
    <property type="match status" value="1"/>
</dbReference>
<dbReference type="GO" id="GO:0016491">
    <property type="term" value="F:oxidoreductase activity"/>
    <property type="evidence" value="ECO:0007669"/>
    <property type="project" value="UniProtKB-KW"/>
</dbReference>
<protein>
    <submittedName>
        <fullName evidence="3">3-oxoacyl-[acyl-carrier protein] reductase</fullName>
    </submittedName>
</protein>
<gene>
    <name evidence="3" type="ORF">B0I18_101583</name>
</gene>
<dbReference type="Proteomes" id="UP000240572">
    <property type="component" value="Unassembled WGS sequence"/>
</dbReference>
<keyword evidence="4" id="KW-1185">Reference proteome</keyword>
<dbReference type="PANTHER" id="PTHR42879">
    <property type="entry name" value="3-OXOACYL-(ACYL-CARRIER-PROTEIN) REDUCTASE"/>
    <property type="match status" value="1"/>
</dbReference>
<accession>A0A2P8DB60</accession>
<proteinExistence type="inferred from homology"/>
<organism evidence="3 4">
    <name type="scientific">Taibaiella chishuiensis</name>
    <dbReference type="NCBI Taxonomy" id="1434707"/>
    <lineage>
        <taxon>Bacteria</taxon>
        <taxon>Pseudomonadati</taxon>
        <taxon>Bacteroidota</taxon>
        <taxon>Chitinophagia</taxon>
        <taxon>Chitinophagales</taxon>
        <taxon>Chitinophagaceae</taxon>
        <taxon>Taibaiella</taxon>
    </lineage>
</organism>
<dbReference type="FunFam" id="3.40.50.720:FF:000173">
    <property type="entry name" value="3-oxoacyl-[acyl-carrier protein] reductase"/>
    <property type="match status" value="1"/>
</dbReference>
<dbReference type="InterPro" id="IPR050259">
    <property type="entry name" value="SDR"/>
</dbReference>
<dbReference type="PANTHER" id="PTHR42879:SF2">
    <property type="entry name" value="3-OXOACYL-[ACYL-CARRIER-PROTEIN] REDUCTASE FABG"/>
    <property type="match status" value="1"/>
</dbReference>
<dbReference type="InterPro" id="IPR002347">
    <property type="entry name" value="SDR_fam"/>
</dbReference>
<evidence type="ECO:0000313" key="4">
    <source>
        <dbReference type="Proteomes" id="UP000240572"/>
    </source>
</evidence>
<dbReference type="NCBIfam" id="NF004200">
    <property type="entry name" value="PRK05653.1-5"/>
    <property type="match status" value="1"/>
</dbReference>
<sequence>MKQAYALVTGGSRGIGRAICIKLATMGYPVIINYKGNKAAAEETARLVEAQGQAAVVLGFNVADREEIQQTLGKWQADNSDKVIAVLVNNAGVRQDALLAFMSDEQWDQVLDTSLQGMYNVTKQVMNPMLMNRSGRIINIVSLSGLKGMPGQFNYSAAKAGMIGATKALAQEVAKRNITVNAIAPGFVKTDMTEELNEKELTALIPMKRFGEAEEVAELAGFLASDKAGYITGQVISINGGLYT</sequence>
<dbReference type="Pfam" id="PF13561">
    <property type="entry name" value="adh_short_C2"/>
    <property type="match status" value="1"/>
</dbReference>
<dbReference type="Gene3D" id="3.40.50.720">
    <property type="entry name" value="NAD(P)-binding Rossmann-like Domain"/>
    <property type="match status" value="1"/>
</dbReference>
<evidence type="ECO:0000313" key="3">
    <source>
        <dbReference type="EMBL" id="PSK94427.1"/>
    </source>
</evidence>